<gene>
    <name evidence="2" type="ORF">DFQ27_008566</name>
</gene>
<proteinExistence type="predicted"/>
<organism evidence="2 3">
    <name type="scientific">Actinomortierella ambigua</name>
    <dbReference type="NCBI Taxonomy" id="1343610"/>
    <lineage>
        <taxon>Eukaryota</taxon>
        <taxon>Fungi</taxon>
        <taxon>Fungi incertae sedis</taxon>
        <taxon>Mucoromycota</taxon>
        <taxon>Mortierellomycotina</taxon>
        <taxon>Mortierellomycetes</taxon>
        <taxon>Mortierellales</taxon>
        <taxon>Mortierellaceae</taxon>
        <taxon>Actinomortierella</taxon>
    </lineage>
</organism>
<dbReference type="EMBL" id="JAAAJB010000721">
    <property type="protein sequence ID" value="KAG0251765.1"/>
    <property type="molecule type" value="Genomic_DNA"/>
</dbReference>
<dbReference type="OrthoDB" id="432528at2759"/>
<feature type="region of interest" description="Disordered" evidence="1">
    <location>
        <begin position="429"/>
        <end position="466"/>
    </location>
</feature>
<sequence length="492" mass="54354">MATVDRNITVVKYASFAFSEDQALWILGGNPVHNPGITPPSSERLSQFVALDLSQAWNASQPIFQPLTPNKLGRQSDVPMVFAPSPKSNNRGAVYAFGHDHSMEKKENATTTHESEQQRRKYDERQATNMVHVYNPEKKQWTISSLLLPRTNTTTTTTTNNQTSSSLIRHRIHEAVADPDSTLLYLLSKQAATAEEQEMPPLYIFDTQSYVIREMPLPPLLLASYRAHGRWSWPYHLKYPYQAVWSRSRKSLLVMGEPGVTVMDHSDAGHSDDDPQSTSQAVSHVKAGSMVGFQAVNELRNGSWTTHNTTGDVPFLSSVVCIASAYNGTLIILYGQKQELTRIYTLNTTTMVWHTAVRSVSARHKRSGAACAVSGHDYFLVWGGEGPWQVDVRGHDDDYHGSGVDIGTVGRMAVSVLNLQTNMWVDRYEPAGKDHGSHPSSPSPQPTSDQTQSPTPGQEGNTTHASSGYRFQAGLTLTNVLVGCMMLLMALV</sequence>
<evidence type="ECO:0000256" key="1">
    <source>
        <dbReference type="SAM" id="MobiDB-lite"/>
    </source>
</evidence>
<feature type="region of interest" description="Disordered" evidence="1">
    <location>
        <begin position="102"/>
        <end position="122"/>
    </location>
</feature>
<dbReference type="Gene3D" id="2.120.10.80">
    <property type="entry name" value="Kelch-type beta propeller"/>
    <property type="match status" value="1"/>
</dbReference>
<name>A0A9P6TYR8_9FUNG</name>
<keyword evidence="3" id="KW-1185">Reference proteome</keyword>
<protein>
    <submittedName>
        <fullName evidence="2">Uncharacterized protein</fullName>
    </submittedName>
</protein>
<dbReference type="SUPFAM" id="SSF50965">
    <property type="entry name" value="Galactose oxidase, central domain"/>
    <property type="match status" value="1"/>
</dbReference>
<reference evidence="2" key="1">
    <citation type="journal article" date="2020" name="Fungal Divers.">
        <title>Resolving the Mortierellaceae phylogeny through synthesis of multi-gene phylogenetics and phylogenomics.</title>
        <authorList>
            <person name="Vandepol N."/>
            <person name="Liber J."/>
            <person name="Desiro A."/>
            <person name="Na H."/>
            <person name="Kennedy M."/>
            <person name="Barry K."/>
            <person name="Grigoriev I.V."/>
            <person name="Miller A.N."/>
            <person name="O'Donnell K."/>
            <person name="Stajich J.E."/>
            <person name="Bonito G."/>
        </authorList>
    </citation>
    <scope>NUCLEOTIDE SEQUENCE</scope>
    <source>
        <strain evidence="2">BC1065</strain>
    </source>
</reference>
<comment type="caution">
    <text evidence="2">The sequence shown here is derived from an EMBL/GenBank/DDBJ whole genome shotgun (WGS) entry which is preliminary data.</text>
</comment>
<evidence type="ECO:0000313" key="2">
    <source>
        <dbReference type="EMBL" id="KAG0251765.1"/>
    </source>
</evidence>
<dbReference type="Proteomes" id="UP000807716">
    <property type="component" value="Unassembled WGS sequence"/>
</dbReference>
<dbReference type="InterPro" id="IPR015915">
    <property type="entry name" value="Kelch-typ_b-propeller"/>
</dbReference>
<evidence type="ECO:0000313" key="3">
    <source>
        <dbReference type="Proteomes" id="UP000807716"/>
    </source>
</evidence>
<accession>A0A9P6TYR8</accession>
<dbReference type="AlphaFoldDB" id="A0A9P6TYR8"/>
<feature type="compositionally biased region" description="Low complexity" evidence="1">
    <location>
        <begin position="446"/>
        <end position="458"/>
    </location>
</feature>
<dbReference type="InterPro" id="IPR011043">
    <property type="entry name" value="Gal_Oxase/kelch_b-propeller"/>
</dbReference>